<evidence type="ECO:0000313" key="4">
    <source>
        <dbReference type="EMBL" id="SFE78130.1"/>
    </source>
</evidence>
<evidence type="ECO:0000259" key="3">
    <source>
        <dbReference type="Pfam" id="PF25221"/>
    </source>
</evidence>
<name>A0A1I2DDV1_9BACT</name>
<dbReference type="Pfam" id="PF25221">
    <property type="entry name" value="5TMH_Lnb"/>
    <property type="match status" value="1"/>
</dbReference>
<feature type="transmembrane region" description="Helical" evidence="1">
    <location>
        <begin position="351"/>
        <end position="370"/>
    </location>
</feature>
<keyword evidence="1" id="KW-0812">Transmembrane</keyword>
<feature type="domain" description="Lnb N-terminal periplasmic" evidence="2">
    <location>
        <begin position="73"/>
        <end position="189"/>
    </location>
</feature>
<protein>
    <submittedName>
        <fullName evidence="4">Uncharacterized protein</fullName>
    </submittedName>
</protein>
<keyword evidence="1" id="KW-1133">Transmembrane helix</keyword>
<keyword evidence="5" id="KW-1185">Reference proteome</keyword>
<reference evidence="4 5" key="1">
    <citation type="submission" date="2016-10" db="EMBL/GenBank/DDBJ databases">
        <authorList>
            <person name="de Groot N.N."/>
        </authorList>
    </citation>
    <scope>NUCLEOTIDE SEQUENCE [LARGE SCALE GENOMIC DNA]</scope>
    <source>
        <strain evidence="4 5">DSM 26130</strain>
    </source>
</reference>
<dbReference type="STRING" id="662367.SAMN05216167_11981"/>
<evidence type="ECO:0000313" key="5">
    <source>
        <dbReference type="Proteomes" id="UP000198598"/>
    </source>
</evidence>
<feature type="transmembrane region" description="Helical" evidence="1">
    <location>
        <begin position="382"/>
        <end position="400"/>
    </location>
</feature>
<evidence type="ECO:0000259" key="2">
    <source>
        <dbReference type="Pfam" id="PF13387"/>
    </source>
</evidence>
<dbReference type="EMBL" id="FOLQ01000019">
    <property type="protein sequence ID" value="SFE78130.1"/>
    <property type="molecule type" value="Genomic_DNA"/>
</dbReference>
<gene>
    <name evidence="4" type="ORF">SAMN05216167_11981</name>
</gene>
<dbReference type="Proteomes" id="UP000198598">
    <property type="component" value="Unassembled WGS sequence"/>
</dbReference>
<dbReference type="InterPro" id="IPR057436">
    <property type="entry name" value="5TMH_Lnb"/>
</dbReference>
<feature type="transmembrane region" description="Helical" evidence="1">
    <location>
        <begin position="326"/>
        <end position="345"/>
    </location>
</feature>
<keyword evidence="1" id="KW-0472">Membrane</keyword>
<organism evidence="4 5">
    <name type="scientific">Spirosoma endophyticum</name>
    <dbReference type="NCBI Taxonomy" id="662367"/>
    <lineage>
        <taxon>Bacteria</taxon>
        <taxon>Pseudomonadati</taxon>
        <taxon>Bacteroidota</taxon>
        <taxon>Cytophagia</taxon>
        <taxon>Cytophagales</taxon>
        <taxon>Cytophagaceae</taxon>
        <taxon>Spirosoma</taxon>
    </lineage>
</organism>
<feature type="transmembrane region" description="Helical" evidence="1">
    <location>
        <begin position="296"/>
        <end position="314"/>
    </location>
</feature>
<sequence>MKTMSNWVGARGKEHGAKGKGCGAWGKGLFVLLFILHSSFFTTHSSVAQSIPVSQTLSPAARMSLITYGPGDDDISSVFGHTEIRLVDPALGIDRDYSYGGFDYSADGFILKFLRGTLPYHVAVYNIYQVMYYYQQTNRSIREQSLNLSPAQRQRLFAALEKNYLPENREYRYKFYYDNCSTRPRDMIVDACGDSLTIPSRSRMTGKSYRDLMNEYLNERPWYQLGMNLAIGQPADEQTDGWRAMYLPNELHDQLARATLLQANGQTVPLVQSEQTIFAAQKLFRQQVPFFFDPDVVFTILGIIVALFTIRRYMVAGKVDRWFDRFLFGIVGFLGWFLFVLWMIRDDGVTGWNPTLLYSMPLHLPLIFWATSSKVTARRRTLYFGLTSVLILLGIFLSNIPGGFDVVFPLTLLIRCIVNMQPNRRVQTPALID</sequence>
<dbReference type="InterPro" id="IPR025178">
    <property type="entry name" value="Lnb_N"/>
</dbReference>
<evidence type="ECO:0000256" key="1">
    <source>
        <dbReference type="SAM" id="Phobius"/>
    </source>
</evidence>
<feature type="domain" description="Lnb-like transmembrane" evidence="3">
    <location>
        <begin position="290"/>
        <end position="420"/>
    </location>
</feature>
<dbReference type="AlphaFoldDB" id="A0A1I2DDV1"/>
<proteinExistence type="predicted"/>
<accession>A0A1I2DDV1</accession>
<dbReference type="Pfam" id="PF13387">
    <property type="entry name" value="Lnb_N"/>
    <property type="match status" value="1"/>
</dbReference>